<gene>
    <name evidence="1" type="ORF">PCOR1329_LOCUS49159</name>
</gene>
<sequence>MTGPPCTATWGTRRAQCAGPSWPSCCHVGQWNAMGTQLGSTAPGRVVAQVGDREPVAVPHMVWLTVSSSSFCVPTSVNFSDTCCMSSPPMVA</sequence>
<dbReference type="Proteomes" id="UP001189429">
    <property type="component" value="Unassembled WGS sequence"/>
</dbReference>
<evidence type="ECO:0000313" key="2">
    <source>
        <dbReference type="Proteomes" id="UP001189429"/>
    </source>
</evidence>
<keyword evidence="2" id="KW-1185">Reference proteome</keyword>
<dbReference type="EMBL" id="CAUYUJ010015948">
    <property type="protein sequence ID" value="CAK0860097.1"/>
    <property type="molecule type" value="Genomic_DNA"/>
</dbReference>
<reference evidence="1" key="1">
    <citation type="submission" date="2023-10" db="EMBL/GenBank/DDBJ databases">
        <authorList>
            <person name="Chen Y."/>
            <person name="Shah S."/>
            <person name="Dougan E. K."/>
            <person name="Thang M."/>
            <person name="Chan C."/>
        </authorList>
    </citation>
    <scope>NUCLEOTIDE SEQUENCE [LARGE SCALE GENOMIC DNA]</scope>
</reference>
<evidence type="ECO:0000313" key="1">
    <source>
        <dbReference type="EMBL" id="CAK0860097.1"/>
    </source>
</evidence>
<comment type="caution">
    <text evidence="1">The sequence shown here is derived from an EMBL/GenBank/DDBJ whole genome shotgun (WGS) entry which is preliminary data.</text>
</comment>
<proteinExistence type="predicted"/>
<accession>A0ABN9UJV2</accession>
<organism evidence="1 2">
    <name type="scientific">Prorocentrum cordatum</name>
    <dbReference type="NCBI Taxonomy" id="2364126"/>
    <lineage>
        <taxon>Eukaryota</taxon>
        <taxon>Sar</taxon>
        <taxon>Alveolata</taxon>
        <taxon>Dinophyceae</taxon>
        <taxon>Prorocentrales</taxon>
        <taxon>Prorocentraceae</taxon>
        <taxon>Prorocentrum</taxon>
    </lineage>
</organism>
<evidence type="ECO:0008006" key="3">
    <source>
        <dbReference type="Google" id="ProtNLM"/>
    </source>
</evidence>
<protein>
    <recommendedName>
        <fullName evidence="3">Subtilisin</fullName>
    </recommendedName>
</protein>
<name>A0ABN9UJV2_9DINO</name>